<dbReference type="InterPro" id="IPR058163">
    <property type="entry name" value="LysR-type_TF_proteobact-type"/>
</dbReference>
<organism evidence="6 7">
    <name type="scientific">Janthinobacterium violaceinigrum</name>
    <dbReference type="NCBI Taxonomy" id="2654252"/>
    <lineage>
        <taxon>Bacteria</taxon>
        <taxon>Pseudomonadati</taxon>
        <taxon>Pseudomonadota</taxon>
        <taxon>Betaproteobacteria</taxon>
        <taxon>Burkholderiales</taxon>
        <taxon>Oxalobacteraceae</taxon>
        <taxon>Janthinobacterium</taxon>
    </lineage>
</organism>
<dbReference type="GO" id="GO:0003700">
    <property type="term" value="F:DNA-binding transcription factor activity"/>
    <property type="evidence" value="ECO:0007669"/>
    <property type="project" value="InterPro"/>
</dbReference>
<dbReference type="InterPro" id="IPR005119">
    <property type="entry name" value="LysR_subst-bd"/>
</dbReference>
<dbReference type="GO" id="GO:0043565">
    <property type="term" value="F:sequence-specific DNA binding"/>
    <property type="evidence" value="ECO:0007669"/>
    <property type="project" value="TreeGrafter"/>
</dbReference>
<accession>A0A6I1HQN4</accession>
<dbReference type="CDD" id="cd08479">
    <property type="entry name" value="PBP2_CrgA_like_9"/>
    <property type="match status" value="1"/>
</dbReference>
<evidence type="ECO:0000256" key="2">
    <source>
        <dbReference type="ARBA" id="ARBA00023015"/>
    </source>
</evidence>
<dbReference type="InterPro" id="IPR036388">
    <property type="entry name" value="WH-like_DNA-bd_sf"/>
</dbReference>
<dbReference type="FunFam" id="1.10.10.10:FF:000001">
    <property type="entry name" value="LysR family transcriptional regulator"/>
    <property type="match status" value="1"/>
</dbReference>
<dbReference type="SUPFAM" id="SSF46785">
    <property type="entry name" value="Winged helix' DNA-binding domain"/>
    <property type="match status" value="1"/>
</dbReference>
<evidence type="ECO:0000256" key="1">
    <source>
        <dbReference type="ARBA" id="ARBA00009437"/>
    </source>
</evidence>
<keyword evidence="4" id="KW-0804">Transcription</keyword>
<evidence type="ECO:0000313" key="6">
    <source>
        <dbReference type="EMBL" id="KAB8058017.1"/>
    </source>
</evidence>
<dbReference type="PANTHER" id="PTHR30537:SF5">
    <property type="entry name" value="HTH-TYPE TRANSCRIPTIONAL ACTIVATOR TTDR-RELATED"/>
    <property type="match status" value="1"/>
</dbReference>
<evidence type="ECO:0000256" key="4">
    <source>
        <dbReference type="ARBA" id="ARBA00023163"/>
    </source>
</evidence>
<dbReference type="PANTHER" id="PTHR30537">
    <property type="entry name" value="HTH-TYPE TRANSCRIPTIONAL REGULATOR"/>
    <property type="match status" value="1"/>
</dbReference>
<dbReference type="GO" id="GO:0006351">
    <property type="term" value="P:DNA-templated transcription"/>
    <property type="evidence" value="ECO:0007669"/>
    <property type="project" value="TreeGrafter"/>
</dbReference>
<dbReference type="SUPFAM" id="SSF53850">
    <property type="entry name" value="Periplasmic binding protein-like II"/>
    <property type="match status" value="1"/>
</dbReference>
<keyword evidence="3" id="KW-0238">DNA-binding</keyword>
<gene>
    <name evidence="6" type="ORF">GCN75_28330</name>
</gene>
<keyword evidence="7" id="KW-1185">Reference proteome</keyword>
<dbReference type="FunFam" id="3.40.190.290:FF:000001">
    <property type="entry name" value="Transcriptional regulator, LysR family"/>
    <property type="match status" value="1"/>
</dbReference>
<sequence length="318" mass="35569">MKHTPLLEDLRLFCQVAHKTSFAATALELGISKAVVSKRIGMLEAALQVRLLHRTTRRVSVTDHGEIVRQWAQRILEDVEQMGEAVTQSKLQPQGVLRICSSSGFGRNRLGPALSQLARQYPDLKIQLELLDRPVDLLGEGFDLDIRIGVVHEPDLIAHRIASNQRVLCAAPAYLEQRGTPDILAQLREHDCIVIRERDQDGRRWKLQGPHGPETVKVDGALSANNGEIVHQWALDGHGIILRSAWDVESSLAQGKLVRILPAYQQTADVWAVTTSRLSNSAKVRACVQFLQQWLQARARCARPGAPRPDTDAPRYRR</sequence>
<dbReference type="AlphaFoldDB" id="A0A6I1HQN4"/>
<dbReference type="Gene3D" id="1.10.10.10">
    <property type="entry name" value="Winged helix-like DNA-binding domain superfamily/Winged helix DNA-binding domain"/>
    <property type="match status" value="1"/>
</dbReference>
<feature type="domain" description="HTH lysR-type" evidence="5">
    <location>
        <begin position="5"/>
        <end position="62"/>
    </location>
</feature>
<dbReference type="Proteomes" id="UP000468717">
    <property type="component" value="Unassembled WGS sequence"/>
</dbReference>
<dbReference type="Pfam" id="PF03466">
    <property type="entry name" value="LysR_substrate"/>
    <property type="match status" value="1"/>
</dbReference>
<keyword evidence="2" id="KW-0805">Transcription regulation</keyword>
<reference evidence="6 7" key="1">
    <citation type="submission" date="2019-10" db="EMBL/GenBank/DDBJ databases">
        <title>Three novel species isolated from a subtropical stream in China.</title>
        <authorList>
            <person name="Lu H."/>
        </authorList>
    </citation>
    <scope>NUCLEOTIDE SEQUENCE [LARGE SCALE GENOMIC DNA]</scope>
    <source>
        <strain evidence="6 7">FT13W</strain>
    </source>
</reference>
<dbReference type="Gene3D" id="3.40.190.290">
    <property type="match status" value="1"/>
</dbReference>
<dbReference type="RefSeq" id="WP_152285319.1">
    <property type="nucleotide sequence ID" value="NZ_WFLI01000069.1"/>
</dbReference>
<evidence type="ECO:0000313" key="7">
    <source>
        <dbReference type="Proteomes" id="UP000468717"/>
    </source>
</evidence>
<protein>
    <submittedName>
        <fullName evidence="6">LysR family transcriptional regulator</fullName>
    </submittedName>
</protein>
<proteinExistence type="inferred from homology"/>
<dbReference type="Pfam" id="PF00126">
    <property type="entry name" value="HTH_1"/>
    <property type="match status" value="1"/>
</dbReference>
<evidence type="ECO:0000256" key="3">
    <source>
        <dbReference type="ARBA" id="ARBA00023125"/>
    </source>
</evidence>
<comment type="similarity">
    <text evidence="1">Belongs to the LysR transcriptional regulatory family.</text>
</comment>
<dbReference type="EMBL" id="WFLI01000069">
    <property type="protein sequence ID" value="KAB8058017.1"/>
    <property type="molecule type" value="Genomic_DNA"/>
</dbReference>
<dbReference type="PROSITE" id="PS50931">
    <property type="entry name" value="HTH_LYSR"/>
    <property type="match status" value="1"/>
</dbReference>
<evidence type="ECO:0000259" key="5">
    <source>
        <dbReference type="PROSITE" id="PS50931"/>
    </source>
</evidence>
<name>A0A6I1HQN4_9BURK</name>
<comment type="caution">
    <text evidence="6">The sequence shown here is derived from an EMBL/GenBank/DDBJ whole genome shotgun (WGS) entry which is preliminary data.</text>
</comment>
<dbReference type="InterPro" id="IPR036390">
    <property type="entry name" value="WH_DNA-bd_sf"/>
</dbReference>
<dbReference type="InterPro" id="IPR000847">
    <property type="entry name" value="LysR_HTH_N"/>
</dbReference>